<gene>
    <name evidence="8" type="primary">MED17</name>
    <name evidence="10" type="ORF">VTL71DRAFT_6597</name>
</gene>
<evidence type="ECO:0000256" key="3">
    <source>
        <dbReference type="ARBA" id="ARBA00019610"/>
    </source>
</evidence>
<evidence type="ECO:0000256" key="5">
    <source>
        <dbReference type="ARBA" id="ARBA00023163"/>
    </source>
</evidence>
<evidence type="ECO:0000256" key="9">
    <source>
        <dbReference type="SAM" id="MobiDB-lite"/>
    </source>
</evidence>
<comment type="subcellular location">
    <subcellularLocation>
        <location evidence="1 8">Nucleus</location>
    </subcellularLocation>
</comment>
<evidence type="ECO:0000256" key="8">
    <source>
        <dbReference type="RuleBase" id="RU364140"/>
    </source>
</evidence>
<evidence type="ECO:0000256" key="6">
    <source>
        <dbReference type="ARBA" id="ARBA00023242"/>
    </source>
</evidence>
<sequence>MSVPRFSLDLFIAVSPIDRIEINSKSAAMMEHIPNEFPISLRPWPSANSNDALPSIIQRINFERGGFQNITEESLREEIAREELNNGDTAESSSEDEEEPDKAKELNAAREEFIGQIEQAHQASMLALDFISLLLSKDAPVQASLSLSPDLQAMVGVKTLGADKLAAPRTTDAQKQDNRNIAKGSKTQQLNKTVDSILTSATRLEKEIEHETKYWEQVLAVSEKGWAICRLPNQRHILGVRFGFSESSPAFRGRSLAALNRNPDGTISLDQGLADAQPKSLRVRIEVDGSYTGSSIVPKAIPQDSSVEALILQARNTIFSEELWQEMNRESRILEPVRSIDGTLVYRLTDTRTMVLDLIPLEEEPVQVTGPDDHIAEGIFLALNILLSSAHRLAHRLRTKVPDPIVLEKKISPPLNILRPFITRVKHQEMISQLQDILQPLYRILCSLQLDSPPYYTQMPTIYPPNPNLTTAERTVSGLTDRLEVLATITITPTTTFVIKAQTHSIPTIYSQFLVAISPPASPLHTTCPPPPRFDSLLALQEYLYYATSCALASIFVPMPPLPLESTTEDRLSKSKLSSPLHWTLSSTPSTLSKPVSNSSKTKQLAFTIRSSHPASPSKSNPGSPARTILRVQWEWARGDASGKDTPLLFPVEGKRSALWGDGKTAGVEGFTQEEASRGVFPLKGDGEDANGGARRKRGLQEEGYYEWFAWVGEDDDDKGFFEVVRSLESVVASAGKTTEKEDGK</sequence>
<dbReference type="EMBL" id="JAZHXI010000017">
    <property type="protein sequence ID" value="KAL2062331.1"/>
    <property type="molecule type" value="Genomic_DNA"/>
</dbReference>
<feature type="compositionally biased region" description="Low complexity" evidence="9">
    <location>
        <begin position="586"/>
        <end position="597"/>
    </location>
</feature>
<evidence type="ECO:0000313" key="11">
    <source>
        <dbReference type="Proteomes" id="UP001595075"/>
    </source>
</evidence>
<evidence type="ECO:0000256" key="1">
    <source>
        <dbReference type="ARBA" id="ARBA00004123"/>
    </source>
</evidence>
<accession>A0ABR4BYK8</accession>
<dbReference type="InterPro" id="IPR019313">
    <property type="entry name" value="Mediator_Med17"/>
</dbReference>
<dbReference type="PANTHER" id="PTHR13114:SF7">
    <property type="entry name" value="MEDIATOR OF RNA POLYMERASE II TRANSCRIPTION SUBUNIT 17"/>
    <property type="match status" value="1"/>
</dbReference>
<evidence type="ECO:0000256" key="4">
    <source>
        <dbReference type="ARBA" id="ARBA00023015"/>
    </source>
</evidence>
<comment type="similarity">
    <text evidence="2 8">Belongs to the Mediator complex subunit 17 family.</text>
</comment>
<protein>
    <recommendedName>
        <fullName evidence="3 8">Mediator of RNA polymerase II transcription subunit 17</fullName>
    </recommendedName>
    <alternativeName>
        <fullName evidence="7 8">Mediator complex subunit 17</fullName>
    </alternativeName>
</protein>
<feature type="region of interest" description="Disordered" evidence="9">
    <location>
        <begin position="586"/>
        <end position="625"/>
    </location>
</feature>
<dbReference type="Pfam" id="PF10156">
    <property type="entry name" value="Med17"/>
    <property type="match status" value="1"/>
</dbReference>
<reference evidence="10 11" key="1">
    <citation type="journal article" date="2024" name="Commun. Biol.">
        <title>Comparative genomic analysis of thermophilic fungi reveals convergent evolutionary adaptations and gene losses.</title>
        <authorList>
            <person name="Steindorff A.S."/>
            <person name="Aguilar-Pontes M.V."/>
            <person name="Robinson A.J."/>
            <person name="Andreopoulos B."/>
            <person name="LaButti K."/>
            <person name="Kuo A."/>
            <person name="Mondo S."/>
            <person name="Riley R."/>
            <person name="Otillar R."/>
            <person name="Haridas S."/>
            <person name="Lipzen A."/>
            <person name="Grimwood J."/>
            <person name="Schmutz J."/>
            <person name="Clum A."/>
            <person name="Reid I.D."/>
            <person name="Moisan M.C."/>
            <person name="Butler G."/>
            <person name="Nguyen T.T.M."/>
            <person name="Dewar K."/>
            <person name="Conant G."/>
            <person name="Drula E."/>
            <person name="Henrissat B."/>
            <person name="Hansel C."/>
            <person name="Singer S."/>
            <person name="Hutchinson M.I."/>
            <person name="de Vries R.P."/>
            <person name="Natvig D.O."/>
            <person name="Powell A.J."/>
            <person name="Tsang A."/>
            <person name="Grigoriev I.V."/>
        </authorList>
    </citation>
    <scope>NUCLEOTIDE SEQUENCE [LARGE SCALE GENOMIC DNA]</scope>
    <source>
        <strain evidence="10 11">CBS 494.80</strain>
    </source>
</reference>
<proteinExistence type="inferred from homology"/>
<comment type="subunit">
    <text evidence="8">Component of the Mediator complex.</text>
</comment>
<keyword evidence="4 8" id="KW-0805">Transcription regulation</keyword>
<keyword evidence="5 8" id="KW-0804">Transcription</keyword>
<feature type="region of interest" description="Disordered" evidence="9">
    <location>
        <begin position="168"/>
        <end position="188"/>
    </location>
</feature>
<keyword evidence="8" id="KW-0010">Activator</keyword>
<name>A0ABR4BYK8_9HELO</name>
<feature type="region of interest" description="Disordered" evidence="9">
    <location>
        <begin position="81"/>
        <end position="104"/>
    </location>
</feature>
<comment type="caution">
    <text evidence="10">The sequence shown here is derived from an EMBL/GenBank/DDBJ whole genome shotgun (WGS) entry which is preliminary data.</text>
</comment>
<organism evidence="10 11">
    <name type="scientific">Oculimacula yallundae</name>
    <dbReference type="NCBI Taxonomy" id="86028"/>
    <lineage>
        <taxon>Eukaryota</taxon>
        <taxon>Fungi</taxon>
        <taxon>Dikarya</taxon>
        <taxon>Ascomycota</taxon>
        <taxon>Pezizomycotina</taxon>
        <taxon>Leotiomycetes</taxon>
        <taxon>Helotiales</taxon>
        <taxon>Ploettnerulaceae</taxon>
        <taxon>Oculimacula</taxon>
    </lineage>
</organism>
<evidence type="ECO:0000256" key="2">
    <source>
        <dbReference type="ARBA" id="ARBA00005635"/>
    </source>
</evidence>
<dbReference type="PANTHER" id="PTHR13114">
    <property type="entry name" value="MEDIATOR OF RNA POLYMERASE II TRANSCRIPTION SUBUNIT 17"/>
    <property type="match status" value="1"/>
</dbReference>
<dbReference type="Proteomes" id="UP001595075">
    <property type="component" value="Unassembled WGS sequence"/>
</dbReference>
<evidence type="ECO:0000313" key="10">
    <source>
        <dbReference type="EMBL" id="KAL2062331.1"/>
    </source>
</evidence>
<feature type="compositionally biased region" description="Polar residues" evidence="9">
    <location>
        <begin position="598"/>
        <end position="623"/>
    </location>
</feature>
<evidence type="ECO:0000256" key="7">
    <source>
        <dbReference type="ARBA" id="ARBA00032014"/>
    </source>
</evidence>
<keyword evidence="11" id="KW-1185">Reference proteome</keyword>
<keyword evidence="6 8" id="KW-0539">Nucleus</keyword>
<dbReference type="Gene3D" id="6.10.250.2620">
    <property type="match status" value="1"/>
</dbReference>
<comment type="function">
    <text evidence="8">Component of the Mediator complex, a coactivator involved in the regulated transcription of nearly all RNA polymerase II-dependent genes. Mediator functions as a bridge to convey information from gene-specific regulatory proteins to the basal RNA polymerase II transcription machinery. Mediator is recruited to promoters by direct interactions with regulatory proteins and serves as a scaffold for the assembly of a functional preinitiation complex with RNA polymerase II and the general transcription factors.</text>
</comment>